<dbReference type="CDD" id="cd03216">
    <property type="entry name" value="ABC_Carb_Monos_I"/>
    <property type="match status" value="1"/>
</dbReference>
<organism evidence="4 5">
    <name type="scientific">Paracoccus alcaliphilus</name>
    <dbReference type="NCBI Taxonomy" id="34002"/>
    <lineage>
        <taxon>Bacteria</taxon>
        <taxon>Pseudomonadati</taxon>
        <taxon>Pseudomonadota</taxon>
        <taxon>Alphaproteobacteria</taxon>
        <taxon>Rhodobacterales</taxon>
        <taxon>Paracoccaceae</taxon>
        <taxon>Paracoccus</taxon>
    </lineage>
</organism>
<dbReference type="Pfam" id="PF00005">
    <property type="entry name" value="ABC_tran"/>
    <property type="match status" value="2"/>
</dbReference>
<evidence type="ECO:0000259" key="3">
    <source>
        <dbReference type="PROSITE" id="PS50893"/>
    </source>
</evidence>
<dbReference type="STRING" id="34002.SAMN04489859_1003168"/>
<evidence type="ECO:0000256" key="1">
    <source>
        <dbReference type="ARBA" id="ARBA00022741"/>
    </source>
</evidence>
<feature type="domain" description="ABC transporter" evidence="3">
    <location>
        <begin position="267"/>
        <end position="514"/>
    </location>
</feature>
<name>A0A1H8F776_9RHOB</name>
<keyword evidence="2 4" id="KW-0067">ATP-binding</keyword>
<keyword evidence="5" id="KW-1185">Reference proteome</keyword>
<dbReference type="PROSITE" id="PS50893">
    <property type="entry name" value="ABC_TRANSPORTER_2"/>
    <property type="match status" value="2"/>
</dbReference>
<dbReference type="Proteomes" id="UP000199054">
    <property type="component" value="Unassembled WGS sequence"/>
</dbReference>
<dbReference type="CDD" id="cd03215">
    <property type="entry name" value="ABC_Carb_Monos_II"/>
    <property type="match status" value="1"/>
</dbReference>
<evidence type="ECO:0000313" key="5">
    <source>
        <dbReference type="Proteomes" id="UP000199054"/>
    </source>
</evidence>
<dbReference type="InterPro" id="IPR017871">
    <property type="entry name" value="ABC_transporter-like_CS"/>
</dbReference>
<sequence length="526" mass="56645">MGMAATAACHPEPVEAGSPLLDLGGVTKAFQTVVANRDVSLAIRPGEIHAVLGENGAGKSTLMKMIYGVFPPDAGEMRWNGEPVVLTSPAQARKLGIGMVFQHFSLFESLTVAENISLTVPDSVARLAGRIREIGQRFSLPVNPDSLVHSLSVGERQRVEIIRCLLQEPQLIIMDEPTSVLPPSGIPALFDTIRELAAQGCAVLFISHKLEEIRSLCHSATVMRAGEVVATVDPRRASALELAHLMIGREIPHPKRTAPMPGRDPVLELAQLSQPSDDPFGVGLHDLDLRLYPGEIVGIAGISGNGQKELAALLSGEAVLDRRRRDLVRVLGQGCGDMDAKLRRGMGLAFVPEDRNGRGSVPEMTLAENALLTGHAQGMVRRGLIERSRMRAFAETCIREMGVRCTGPEAEARSLSGGNLQKFIMGREIRLKPKVLVAAQPTWGVDVGAAALIRQQLIDLRDSGVGILVISEELDELFEVSDRIHVLFRGRLSPALGRAEATVSTIGDYMTGGFLPRDVTKARVTA</sequence>
<proteinExistence type="predicted"/>
<dbReference type="Gene3D" id="3.40.50.300">
    <property type="entry name" value="P-loop containing nucleotide triphosphate hydrolases"/>
    <property type="match status" value="2"/>
</dbReference>
<keyword evidence="1" id="KW-0547">Nucleotide-binding</keyword>
<accession>A0A1H8F776</accession>
<reference evidence="4 5" key="1">
    <citation type="submission" date="2016-10" db="EMBL/GenBank/DDBJ databases">
        <authorList>
            <person name="de Groot N.N."/>
        </authorList>
    </citation>
    <scope>NUCLEOTIDE SEQUENCE [LARGE SCALE GENOMIC DNA]</scope>
    <source>
        <strain evidence="4 5">DSM 8512</strain>
    </source>
</reference>
<dbReference type="PANTHER" id="PTHR43790:SF4">
    <property type="entry name" value="GUANOSINE IMPORT ATP-BINDING PROTEIN NUPO"/>
    <property type="match status" value="1"/>
</dbReference>
<dbReference type="InterPro" id="IPR003439">
    <property type="entry name" value="ABC_transporter-like_ATP-bd"/>
</dbReference>
<dbReference type="RefSeq" id="WP_272849121.1">
    <property type="nucleotide sequence ID" value="NZ_CP067125.1"/>
</dbReference>
<dbReference type="PROSITE" id="PS00211">
    <property type="entry name" value="ABC_TRANSPORTER_1"/>
    <property type="match status" value="2"/>
</dbReference>
<dbReference type="EMBL" id="FODE01000003">
    <property type="protein sequence ID" value="SEN27007.1"/>
    <property type="molecule type" value="Genomic_DNA"/>
</dbReference>
<evidence type="ECO:0000313" key="4">
    <source>
        <dbReference type="EMBL" id="SEN27007.1"/>
    </source>
</evidence>
<dbReference type="InterPro" id="IPR050107">
    <property type="entry name" value="ABC_carbohydrate_import_ATPase"/>
</dbReference>
<dbReference type="SUPFAM" id="SSF52540">
    <property type="entry name" value="P-loop containing nucleoside triphosphate hydrolases"/>
    <property type="match status" value="2"/>
</dbReference>
<dbReference type="InterPro" id="IPR003593">
    <property type="entry name" value="AAA+_ATPase"/>
</dbReference>
<dbReference type="GO" id="GO:0005524">
    <property type="term" value="F:ATP binding"/>
    <property type="evidence" value="ECO:0007669"/>
    <property type="project" value="UniProtKB-KW"/>
</dbReference>
<protein>
    <submittedName>
        <fullName evidence="4">Nucleoside ABC transporter ATP-binding protein</fullName>
    </submittedName>
</protein>
<dbReference type="InterPro" id="IPR027417">
    <property type="entry name" value="P-loop_NTPase"/>
</dbReference>
<evidence type="ECO:0000256" key="2">
    <source>
        <dbReference type="ARBA" id="ARBA00022840"/>
    </source>
</evidence>
<dbReference type="GO" id="GO:0016887">
    <property type="term" value="F:ATP hydrolysis activity"/>
    <property type="evidence" value="ECO:0007669"/>
    <property type="project" value="InterPro"/>
</dbReference>
<dbReference type="SMART" id="SM00382">
    <property type="entry name" value="AAA"/>
    <property type="match status" value="1"/>
</dbReference>
<dbReference type="PANTHER" id="PTHR43790">
    <property type="entry name" value="CARBOHYDRATE TRANSPORT ATP-BINDING PROTEIN MG119-RELATED"/>
    <property type="match status" value="1"/>
</dbReference>
<dbReference type="AlphaFoldDB" id="A0A1H8F776"/>
<gene>
    <name evidence="4" type="ORF">SAMN04489859_1003168</name>
</gene>
<feature type="domain" description="ABC transporter" evidence="3">
    <location>
        <begin position="21"/>
        <end position="250"/>
    </location>
</feature>